<dbReference type="InterPro" id="IPR024775">
    <property type="entry name" value="DinB-like"/>
</dbReference>
<dbReference type="SUPFAM" id="SSF109854">
    <property type="entry name" value="DinB/YfiT-like putative metalloenzymes"/>
    <property type="match status" value="1"/>
</dbReference>
<gene>
    <name evidence="3" type="ORF">Mterra_03310</name>
</gene>
<dbReference type="Gene3D" id="2.30.42.10">
    <property type="match status" value="1"/>
</dbReference>
<dbReference type="InterPro" id="IPR036034">
    <property type="entry name" value="PDZ_sf"/>
</dbReference>
<evidence type="ECO:0000313" key="4">
    <source>
        <dbReference type="Proteomes" id="UP000265715"/>
    </source>
</evidence>
<comment type="caution">
    <text evidence="3">The sequence shown here is derived from an EMBL/GenBank/DDBJ whole genome shotgun (WGS) entry which is preliminary data.</text>
</comment>
<proteinExistence type="inferred from homology"/>
<dbReference type="SMART" id="SM00228">
    <property type="entry name" value="PDZ"/>
    <property type="match status" value="1"/>
</dbReference>
<organism evidence="3 4">
    <name type="scientific">Calidithermus terrae</name>
    <dbReference type="NCBI Taxonomy" id="1408545"/>
    <lineage>
        <taxon>Bacteria</taxon>
        <taxon>Thermotogati</taxon>
        <taxon>Deinococcota</taxon>
        <taxon>Deinococci</taxon>
        <taxon>Thermales</taxon>
        <taxon>Thermaceae</taxon>
        <taxon>Calidithermus</taxon>
    </lineage>
</organism>
<dbReference type="InterPro" id="IPR001478">
    <property type="entry name" value="PDZ"/>
</dbReference>
<feature type="domain" description="PDZ" evidence="2">
    <location>
        <begin position="140"/>
        <end position="223"/>
    </location>
</feature>
<accession>A0A399EA76</accession>
<evidence type="ECO:0000313" key="3">
    <source>
        <dbReference type="EMBL" id="RIH81225.1"/>
    </source>
</evidence>
<sequence length="397" mass="43362">MAAETQARTPLTQSVQAPRASVFEAFTTATRLCEWFSYDAQLEAAPGGRFYAYWREPGFYAVGEYLEVRAPELIRLRWSDKDNPQPVEVEIAFAESEGATEVSVHHPAMPAALEPLWRRALAALASTQERGYHLDLLERPMLGVLLGGDVTAENAGQYGVPVAYGAALQGTLAGLSAEAAGLRQGDVIVGMDGKEVRSVQDIPPITRGHKAGDTVVVEFYRGAERHAVPMELRPRNLHPYPESLEDLARAMAREKQRLIGELRALLADATDAEAERAPAPGKWNAKQILAHLVASERESQAFIASLAVGNELEVFTANLDARVNALVRRYPTLATLAQALEDAYAETLEIVRGLPQDFLARKVGVVRVQLAAEADPFHVRHHLGQARRALEAARQAA</sequence>
<reference evidence="3 4" key="1">
    <citation type="submission" date="2018-08" db="EMBL/GenBank/DDBJ databases">
        <title>Meiothermus terrae DSM 26712 genome sequencing project.</title>
        <authorList>
            <person name="Da Costa M.S."/>
            <person name="Albuquerque L."/>
            <person name="Raposo P."/>
            <person name="Froufe H.J.C."/>
            <person name="Barroso C.S."/>
            <person name="Egas C."/>
        </authorList>
    </citation>
    <scope>NUCLEOTIDE SEQUENCE [LARGE SCALE GENOMIC DNA]</scope>
    <source>
        <strain evidence="3 4">DSM 26712</strain>
    </source>
</reference>
<dbReference type="Proteomes" id="UP000265715">
    <property type="component" value="Unassembled WGS sequence"/>
</dbReference>
<dbReference type="OrthoDB" id="384974at2"/>
<dbReference type="Pfam" id="PF13180">
    <property type="entry name" value="PDZ_2"/>
    <property type="match status" value="1"/>
</dbReference>
<dbReference type="Gene3D" id="1.20.120.450">
    <property type="entry name" value="dinb family like domain"/>
    <property type="match status" value="1"/>
</dbReference>
<name>A0A399EA76_9DEIN</name>
<evidence type="ECO:0000256" key="1">
    <source>
        <dbReference type="ARBA" id="ARBA00006817"/>
    </source>
</evidence>
<dbReference type="Gene3D" id="3.30.530.20">
    <property type="match status" value="1"/>
</dbReference>
<dbReference type="InterPro" id="IPR013538">
    <property type="entry name" value="ASHA1/2-like_C"/>
</dbReference>
<dbReference type="Pfam" id="PF08327">
    <property type="entry name" value="AHSA1"/>
    <property type="match status" value="1"/>
</dbReference>
<dbReference type="EMBL" id="QXDL01000193">
    <property type="protein sequence ID" value="RIH81225.1"/>
    <property type="molecule type" value="Genomic_DNA"/>
</dbReference>
<dbReference type="InterPro" id="IPR023393">
    <property type="entry name" value="START-like_dom_sf"/>
</dbReference>
<dbReference type="Pfam" id="PF12867">
    <property type="entry name" value="DinB_2"/>
    <property type="match status" value="1"/>
</dbReference>
<dbReference type="AlphaFoldDB" id="A0A399EA76"/>
<dbReference type="RefSeq" id="WP_119316230.1">
    <property type="nucleotide sequence ID" value="NZ_QXDL01000193.1"/>
</dbReference>
<dbReference type="InterPro" id="IPR034660">
    <property type="entry name" value="DinB/YfiT-like"/>
</dbReference>
<protein>
    <submittedName>
        <fullName evidence="3">Peptidase Do</fullName>
    </submittedName>
</protein>
<evidence type="ECO:0000259" key="2">
    <source>
        <dbReference type="SMART" id="SM00228"/>
    </source>
</evidence>
<dbReference type="SUPFAM" id="SSF50156">
    <property type="entry name" value="PDZ domain-like"/>
    <property type="match status" value="1"/>
</dbReference>
<dbReference type="CDD" id="cd07814">
    <property type="entry name" value="SRPBCC_CalC_Aha1-like"/>
    <property type="match status" value="1"/>
</dbReference>
<comment type="similarity">
    <text evidence="1">Belongs to the AHA1 family.</text>
</comment>
<dbReference type="SUPFAM" id="SSF55961">
    <property type="entry name" value="Bet v1-like"/>
    <property type="match status" value="1"/>
</dbReference>
<keyword evidence="4" id="KW-1185">Reference proteome</keyword>